<dbReference type="PANTHER" id="PTHR21258">
    <property type="entry name" value="DOCKING PROTEIN RELATED"/>
    <property type="match status" value="1"/>
</dbReference>
<proteinExistence type="predicted"/>
<feature type="domain" description="IRS-type PTB" evidence="3">
    <location>
        <begin position="138"/>
        <end position="243"/>
    </location>
</feature>
<dbReference type="Pfam" id="PF02174">
    <property type="entry name" value="IRS"/>
    <property type="match status" value="1"/>
</dbReference>
<dbReference type="InterPro" id="IPR011993">
    <property type="entry name" value="PH-like_dom_sf"/>
</dbReference>
<dbReference type="GO" id="GO:0005737">
    <property type="term" value="C:cytoplasm"/>
    <property type="evidence" value="ECO:0007669"/>
    <property type="project" value="TreeGrafter"/>
</dbReference>
<sequence>MSMGNESPFKEGYLLLPPHGVLSQLKKSWQKKYCLLFKSSKYGIERLELFDSKEDVVSKVSSAPIITLENCIKITRDAQKHQPHVFVLVTKVSIHHFAANSEDEMDEWLSAFQAVAFKDNVSRQTVEEDNDLYCSSGDVGVFEVRLSKSDASVRCGLEPGSYTLVVAPSALQLRSLKDQTLLFTWPYRFIRRYGMHAGKITFEAGRMCDSGEGVFYFEYSHQQEIFRCLSLKMKSMKKLLNGESSSIICGENQFQAALSMMARSRSPLPPSSASTTSLLDSDACSIPSIKSLMPIKNPPPPPPLKPKPKKPPRKHILPKPSILSENKSSINVAVDAGKDFNDTQNYDDIEVRNEAWKTLGIDTMTHSENPFISDVTNSSSQLSDMSQTELPKVFIKPNANIAHDDYNTLQHFGPTLKMNVSGYEQLNKFSSGSVLGSVRDDDMQACRLADDSHYGYGIIRKKTSNIKKYDVCNDLEYAVVHKPNRV</sequence>
<dbReference type="GO" id="GO:0007265">
    <property type="term" value="P:Ras protein signal transduction"/>
    <property type="evidence" value="ECO:0007669"/>
    <property type="project" value="TreeGrafter"/>
</dbReference>
<dbReference type="CDD" id="cd00821">
    <property type="entry name" value="PH"/>
    <property type="match status" value="1"/>
</dbReference>
<organism evidence="4 5">
    <name type="scientific">Bemisia tabaci</name>
    <name type="common">Sweetpotato whitefly</name>
    <name type="synonym">Aleurodes tabaci</name>
    <dbReference type="NCBI Taxonomy" id="7038"/>
    <lineage>
        <taxon>Eukaryota</taxon>
        <taxon>Metazoa</taxon>
        <taxon>Ecdysozoa</taxon>
        <taxon>Arthropoda</taxon>
        <taxon>Hexapoda</taxon>
        <taxon>Insecta</taxon>
        <taxon>Pterygota</taxon>
        <taxon>Neoptera</taxon>
        <taxon>Paraneoptera</taxon>
        <taxon>Hemiptera</taxon>
        <taxon>Sternorrhyncha</taxon>
        <taxon>Aleyrodoidea</taxon>
        <taxon>Aleyrodidae</taxon>
        <taxon>Aleyrodinae</taxon>
        <taxon>Bemisia</taxon>
    </lineage>
</organism>
<dbReference type="PANTHER" id="PTHR21258:SF62">
    <property type="entry name" value="INSULIN RECEPTOR SUBSTRATE 1"/>
    <property type="match status" value="1"/>
</dbReference>
<evidence type="ECO:0000313" key="5">
    <source>
        <dbReference type="Proteomes" id="UP001152759"/>
    </source>
</evidence>
<evidence type="ECO:0000259" key="3">
    <source>
        <dbReference type="PROSITE" id="PS51064"/>
    </source>
</evidence>
<dbReference type="PROSITE" id="PS50003">
    <property type="entry name" value="PH_DOMAIN"/>
    <property type="match status" value="1"/>
</dbReference>
<dbReference type="GO" id="GO:0007169">
    <property type="term" value="P:cell surface receptor protein tyrosine kinase signaling pathway"/>
    <property type="evidence" value="ECO:0007669"/>
    <property type="project" value="TreeGrafter"/>
</dbReference>
<dbReference type="InterPro" id="IPR001849">
    <property type="entry name" value="PH_domain"/>
</dbReference>
<gene>
    <name evidence="4" type="ORF">BEMITA_LOCUS2153</name>
</gene>
<dbReference type="SUPFAM" id="SSF50729">
    <property type="entry name" value="PH domain-like"/>
    <property type="match status" value="2"/>
</dbReference>
<dbReference type="EMBL" id="OU963862">
    <property type="protein sequence ID" value="CAH0382635.1"/>
    <property type="molecule type" value="Genomic_DNA"/>
</dbReference>
<evidence type="ECO:0008006" key="6">
    <source>
        <dbReference type="Google" id="ProtNLM"/>
    </source>
</evidence>
<dbReference type="SMART" id="SM01244">
    <property type="entry name" value="IRS"/>
    <property type="match status" value="1"/>
</dbReference>
<dbReference type="InterPro" id="IPR002404">
    <property type="entry name" value="IRS_PTB"/>
</dbReference>
<keyword evidence="5" id="KW-1185">Reference proteome</keyword>
<dbReference type="PROSITE" id="PS51064">
    <property type="entry name" value="IRS_PTB"/>
    <property type="match status" value="1"/>
</dbReference>
<feature type="region of interest" description="Disordered" evidence="1">
    <location>
        <begin position="290"/>
        <end position="322"/>
    </location>
</feature>
<protein>
    <recommendedName>
        <fullName evidence="6">Insulin receptor substrate 1</fullName>
    </recommendedName>
</protein>
<evidence type="ECO:0000256" key="1">
    <source>
        <dbReference type="SAM" id="MobiDB-lite"/>
    </source>
</evidence>
<evidence type="ECO:0000259" key="2">
    <source>
        <dbReference type="PROSITE" id="PS50003"/>
    </source>
</evidence>
<dbReference type="SMART" id="SM00233">
    <property type="entry name" value="PH"/>
    <property type="match status" value="1"/>
</dbReference>
<dbReference type="Gene3D" id="2.30.29.30">
    <property type="entry name" value="Pleckstrin-homology domain (PH domain)/Phosphotyrosine-binding domain (PTB)"/>
    <property type="match status" value="2"/>
</dbReference>
<dbReference type="InterPro" id="IPR050996">
    <property type="entry name" value="Docking_Protein_DOK"/>
</dbReference>
<feature type="compositionally biased region" description="Pro residues" evidence="1">
    <location>
        <begin position="296"/>
        <end position="305"/>
    </location>
</feature>
<accession>A0A9P0EZP5</accession>
<dbReference type="AlphaFoldDB" id="A0A9P0EZP5"/>
<reference evidence="4" key="1">
    <citation type="submission" date="2021-12" db="EMBL/GenBank/DDBJ databases">
        <authorList>
            <person name="King R."/>
        </authorList>
    </citation>
    <scope>NUCLEOTIDE SEQUENCE</scope>
</reference>
<dbReference type="GO" id="GO:0043410">
    <property type="term" value="P:positive regulation of MAPK cascade"/>
    <property type="evidence" value="ECO:0007669"/>
    <property type="project" value="TreeGrafter"/>
</dbReference>
<evidence type="ECO:0000313" key="4">
    <source>
        <dbReference type="EMBL" id="CAH0382635.1"/>
    </source>
</evidence>
<dbReference type="SMART" id="SM00310">
    <property type="entry name" value="PTBI"/>
    <property type="match status" value="1"/>
</dbReference>
<dbReference type="Proteomes" id="UP001152759">
    <property type="component" value="Chromosome 1"/>
</dbReference>
<dbReference type="Pfam" id="PF00169">
    <property type="entry name" value="PH"/>
    <property type="match status" value="1"/>
</dbReference>
<feature type="domain" description="PH" evidence="2">
    <location>
        <begin position="7"/>
        <end position="117"/>
    </location>
</feature>
<feature type="compositionally biased region" description="Basic residues" evidence="1">
    <location>
        <begin position="306"/>
        <end position="317"/>
    </location>
</feature>
<name>A0A9P0EZP5_BEMTA</name>
<dbReference type="OrthoDB" id="6243387at2759"/>